<sequence>MQLPTFWCYCNLSMLLKSFNATTNFRCYYKLPMLLHTPMRLQYFDAIKIFQCYYKIPMLLPSIDATTIFQCYYNLPMLLKSFNATSNFRCYYNILTLLPTCRATTTFRCYYNLQYPVYLVVLPPSLFTAMALAGPGSCTAPHDPGRIRCRAPRDPGIGGHICSSHTTSSRRISPTTLTAMDERRSERRGLLPQSLGASTRQQLLRRRPGSQRAPPPVEAPEETVVTQCNRCGKDFVQKKARDQKSARGKVGRVPRLYKLCEHCREMGKGRSRRWQMRTKEHGGLCRRCGAMLAGSDEPYVLCTKCRQAFRDRKVRRATEGKCVQCCEPMGYAGAALEEEGERYWEGEGEEGEGEEGEREEGEREEGEREEGEREKGGKAGATDGVGATQAGAPARVVKARCRKCRESRQQQRPTRPFTSDFIQGLYK</sequence>
<evidence type="ECO:0000313" key="2">
    <source>
        <dbReference type="EMBL" id="OBA23984.1"/>
    </source>
</evidence>
<evidence type="ECO:0000313" key="3">
    <source>
        <dbReference type="Proteomes" id="UP000092555"/>
    </source>
</evidence>
<name>A0A1A0HIK4_9ASCO</name>
<dbReference type="OrthoDB" id="3998161at2759"/>
<gene>
    <name evidence="2" type="ORF">METBIDRAFT_115782</name>
</gene>
<feature type="compositionally biased region" description="Polar residues" evidence="1">
    <location>
        <begin position="163"/>
        <end position="178"/>
    </location>
</feature>
<dbReference type="Proteomes" id="UP000092555">
    <property type="component" value="Unassembled WGS sequence"/>
</dbReference>
<dbReference type="GeneID" id="30026999"/>
<organism evidence="2 3">
    <name type="scientific">Metschnikowia bicuspidata var. bicuspidata NRRL YB-4993</name>
    <dbReference type="NCBI Taxonomy" id="869754"/>
    <lineage>
        <taxon>Eukaryota</taxon>
        <taxon>Fungi</taxon>
        <taxon>Dikarya</taxon>
        <taxon>Ascomycota</taxon>
        <taxon>Saccharomycotina</taxon>
        <taxon>Pichiomycetes</taxon>
        <taxon>Metschnikowiaceae</taxon>
        <taxon>Metschnikowia</taxon>
    </lineage>
</organism>
<proteinExistence type="predicted"/>
<dbReference type="EMBL" id="LXTC01000001">
    <property type="protein sequence ID" value="OBA23984.1"/>
    <property type="molecule type" value="Genomic_DNA"/>
</dbReference>
<protein>
    <submittedName>
        <fullName evidence="2">Uncharacterized protein</fullName>
    </submittedName>
</protein>
<comment type="caution">
    <text evidence="2">The sequence shown here is derived from an EMBL/GenBank/DDBJ whole genome shotgun (WGS) entry which is preliminary data.</text>
</comment>
<feature type="compositionally biased region" description="Polar residues" evidence="1">
    <location>
        <begin position="410"/>
        <end position="421"/>
    </location>
</feature>
<feature type="region of interest" description="Disordered" evidence="1">
    <location>
        <begin position="341"/>
        <end position="427"/>
    </location>
</feature>
<feature type="region of interest" description="Disordered" evidence="1">
    <location>
        <begin position="160"/>
        <end position="219"/>
    </location>
</feature>
<feature type="compositionally biased region" description="Basic and acidic residues" evidence="1">
    <location>
        <begin position="180"/>
        <end position="189"/>
    </location>
</feature>
<feature type="compositionally biased region" description="Acidic residues" evidence="1">
    <location>
        <begin position="341"/>
        <end position="369"/>
    </location>
</feature>
<reference evidence="2 3" key="1">
    <citation type="submission" date="2016-05" db="EMBL/GenBank/DDBJ databases">
        <title>Comparative genomics of biotechnologically important yeasts.</title>
        <authorList>
            <consortium name="DOE Joint Genome Institute"/>
            <person name="Riley R."/>
            <person name="Haridas S."/>
            <person name="Wolfe K.H."/>
            <person name="Lopes M.R."/>
            <person name="Hittinger C.T."/>
            <person name="Goker M."/>
            <person name="Salamov A."/>
            <person name="Wisecaver J."/>
            <person name="Long T.M."/>
            <person name="Aerts A.L."/>
            <person name="Barry K."/>
            <person name="Choi C."/>
            <person name="Clum A."/>
            <person name="Coughlan A.Y."/>
            <person name="Deshpande S."/>
            <person name="Douglass A.P."/>
            <person name="Hanson S.J."/>
            <person name="Klenk H.-P."/>
            <person name="LaButti K."/>
            <person name="Lapidus A."/>
            <person name="Lindquist E."/>
            <person name="Lipzen A."/>
            <person name="Meier-kolthoff J.P."/>
            <person name="Ohm R.A."/>
            <person name="Otillar R.P."/>
            <person name="Pangilinan J."/>
            <person name="Peng Y."/>
            <person name="Rokas A."/>
            <person name="Rosa C.A."/>
            <person name="Scheuner C."/>
            <person name="Sibirny A.A."/>
            <person name="Slot J.C."/>
            <person name="Stielow J.B."/>
            <person name="Sun H."/>
            <person name="Kurtzman C.P."/>
            <person name="Blackwell M."/>
            <person name="Grigoriev I.V."/>
            <person name="Jeffries T.W."/>
        </authorList>
    </citation>
    <scope>NUCLEOTIDE SEQUENCE [LARGE SCALE GENOMIC DNA]</scope>
    <source>
        <strain evidence="2 3">NRRL YB-4993</strain>
    </source>
</reference>
<dbReference type="STRING" id="869754.A0A1A0HIK4"/>
<dbReference type="RefSeq" id="XP_018714465.1">
    <property type="nucleotide sequence ID" value="XM_018854023.1"/>
</dbReference>
<accession>A0A1A0HIK4</accession>
<keyword evidence="3" id="KW-1185">Reference proteome</keyword>
<evidence type="ECO:0000256" key="1">
    <source>
        <dbReference type="SAM" id="MobiDB-lite"/>
    </source>
</evidence>
<dbReference type="AlphaFoldDB" id="A0A1A0HIK4"/>